<dbReference type="RefSeq" id="WP_261672261.1">
    <property type="nucleotide sequence ID" value="NZ_JARUJP010000011.1"/>
</dbReference>
<organism evidence="1 2">
    <name type="scientific">Clostridium tanneri</name>
    <dbReference type="NCBI Taxonomy" id="3037988"/>
    <lineage>
        <taxon>Bacteria</taxon>
        <taxon>Bacillati</taxon>
        <taxon>Bacillota</taxon>
        <taxon>Clostridia</taxon>
        <taxon>Eubacteriales</taxon>
        <taxon>Clostridiaceae</taxon>
        <taxon>Clostridium</taxon>
    </lineage>
</organism>
<evidence type="ECO:0000313" key="1">
    <source>
        <dbReference type="EMBL" id="MDW8801617.1"/>
    </source>
</evidence>
<gene>
    <name evidence="1" type="primary">yqeC</name>
    <name evidence="1" type="ORF">P8V03_10685</name>
</gene>
<evidence type="ECO:0000313" key="2">
    <source>
        <dbReference type="Proteomes" id="UP001281656"/>
    </source>
</evidence>
<reference evidence="1 2" key="1">
    <citation type="submission" date="2023-04" db="EMBL/GenBank/DDBJ databases">
        <title>Clostridium tannerae sp. nov., isolated from the fecal material of an alpaca.</title>
        <authorList>
            <person name="Miller S."/>
            <person name="Hendry M."/>
            <person name="King J."/>
            <person name="Sankaranarayanan K."/>
            <person name="Lawson P.A."/>
        </authorList>
    </citation>
    <scope>NUCLEOTIDE SEQUENCE [LARGE SCALE GENOMIC DNA]</scope>
    <source>
        <strain evidence="1 2">A1-XYC3</strain>
    </source>
</reference>
<dbReference type="Proteomes" id="UP001281656">
    <property type="component" value="Unassembled WGS sequence"/>
</dbReference>
<protein>
    <submittedName>
        <fullName evidence="1">Selenium cofactor biosynthesis protein YqeC</fullName>
    </submittedName>
</protein>
<comment type="caution">
    <text evidence="1">The sequence shown here is derived from an EMBL/GenBank/DDBJ whole genome shotgun (WGS) entry which is preliminary data.</text>
</comment>
<name>A0ABU4JTZ1_9CLOT</name>
<proteinExistence type="predicted"/>
<dbReference type="Pfam" id="PF19842">
    <property type="entry name" value="YqeC"/>
    <property type="match status" value="1"/>
</dbReference>
<accession>A0ABU4JTZ1</accession>
<dbReference type="InterPro" id="IPR017587">
    <property type="entry name" value="YqeC"/>
</dbReference>
<dbReference type="NCBIfam" id="TIGR03172">
    <property type="entry name" value="selenium cofactor biosynthesis protein YqeC"/>
    <property type="match status" value="1"/>
</dbReference>
<keyword evidence="2" id="KW-1185">Reference proteome</keyword>
<sequence>MKLNKLLDLNKGDIVSIVGAGGKTTLMFSLAEELRYSHKVLVTTTTKIYIPNKKLYDFTHMSKNENKLYINSKSKGTYLLGSSVNEENKIIGVNFSYLDNIYQYFDYILIEADGSKKKPIKAWRKDEPVVYAKTNKTIGVLDITVVGKLAKEVNVHRLDKFIMLTNADVNKPITINHLFNLICHPEGLFKNSFGEKILFINKVENSEEILLANNLLEMIRTQTNFSLSRIISGSLLNKNYKKYPRRICSD</sequence>
<dbReference type="EMBL" id="JARUJP010000011">
    <property type="protein sequence ID" value="MDW8801617.1"/>
    <property type="molecule type" value="Genomic_DNA"/>
</dbReference>